<protein>
    <recommendedName>
        <fullName evidence="4">FHA domain-containing protein</fullName>
    </recommendedName>
</protein>
<feature type="coiled-coil region" evidence="1">
    <location>
        <begin position="194"/>
        <end position="228"/>
    </location>
</feature>
<accession>A0ABS8KTV5</accession>
<proteinExistence type="predicted"/>
<sequence length="347" mass="37945">MTATREIRVLREGSELAREALALFRTPDGAEAARWGGLVFPLRGGNVIDVSDRGLLPAHCRLWEDEGPDVAIVAERGGNDSYVFIEGSARACQTAVRRLTDVGCQVLRSGPNLSGGAADWFIRLGAMPDGIAEKLPGLLRDVAVSPPSEEQASLRERLLVQALTAAQANRISLQAQLAEVRKVAETTSAHAQEREALLGNLDSMAARLAEAETEALDLRNRLEATSVVTPAVAPKPNRLEAELGIAVAALLPRIDFVRDSLRFIAVELPERDILWKALAALDRQERGLPPAWKSLTGYPGWWERHFSTGHDNQGRIYARSAGTPARWQVLVSHKQDQPMDLRWIAKA</sequence>
<comment type="caution">
    <text evidence="2">The sequence shown here is derived from an EMBL/GenBank/DDBJ whole genome shotgun (WGS) entry which is preliminary data.</text>
</comment>
<gene>
    <name evidence="2" type="ORF">LJ725_11120</name>
</gene>
<dbReference type="EMBL" id="JAJISD010000004">
    <property type="protein sequence ID" value="MCC8429520.1"/>
    <property type="molecule type" value="Genomic_DNA"/>
</dbReference>
<dbReference type="Proteomes" id="UP001198862">
    <property type="component" value="Unassembled WGS sequence"/>
</dbReference>
<evidence type="ECO:0008006" key="4">
    <source>
        <dbReference type="Google" id="ProtNLM"/>
    </source>
</evidence>
<dbReference type="RefSeq" id="WP_230550719.1">
    <property type="nucleotide sequence ID" value="NZ_JAJISD010000004.1"/>
</dbReference>
<keyword evidence="3" id="KW-1185">Reference proteome</keyword>
<organism evidence="2 3">
    <name type="scientific">Reyranella aquatilis</name>
    <dbReference type="NCBI Taxonomy" id="2035356"/>
    <lineage>
        <taxon>Bacteria</taxon>
        <taxon>Pseudomonadati</taxon>
        <taxon>Pseudomonadota</taxon>
        <taxon>Alphaproteobacteria</taxon>
        <taxon>Hyphomicrobiales</taxon>
        <taxon>Reyranellaceae</taxon>
        <taxon>Reyranella</taxon>
    </lineage>
</organism>
<keyword evidence="1" id="KW-0175">Coiled coil</keyword>
<evidence type="ECO:0000313" key="3">
    <source>
        <dbReference type="Proteomes" id="UP001198862"/>
    </source>
</evidence>
<evidence type="ECO:0000256" key="1">
    <source>
        <dbReference type="SAM" id="Coils"/>
    </source>
</evidence>
<name>A0ABS8KTV5_9HYPH</name>
<evidence type="ECO:0000313" key="2">
    <source>
        <dbReference type="EMBL" id="MCC8429520.1"/>
    </source>
</evidence>
<reference evidence="2 3" key="1">
    <citation type="submission" date="2021-11" db="EMBL/GenBank/DDBJ databases">
        <authorList>
            <person name="Lee D.-H."/>
            <person name="Kim S.-B."/>
        </authorList>
    </citation>
    <scope>NUCLEOTIDE SEQUENCE [LARGE SCALE GENOMIC DNA]</scope>
    <source>
        <strain evidence="2 3">KCTC 52223</strain>
    </source>
</reference>